<organism evidence="2">
    <name type="scientific">Compsopogon caeruleus</name>
    <dbReference type="NCBI Taxonomy" id="31354"/>
    <lineage>
        <taxon>Eukaryota</taxon>
        <taxon>Rhodophyta</taxon>
        <taxon>Compsopogonophyceae</taxon>
        <taxon>Compsopogonales</taxon>
        <taxon>Compsopogonaceae</taxon>
        <taxon>Compsopogon</taxon>
    </lineage>
</organism>
<evidence type="ECO:0000313" key="2">
    <source>
        <dbReference type="EMBL" id="CAD9236889.1"/>
    </source>
</evidence>
<keyword evidence="1" id="KW-0732">Signal</keyword>
<feature type="chain" id="PRO_5031360900" description="CBM1 domain-containing protein" evidence="1">
    <location>
        <begin position="23"/>
        <end position="113"/>
    </location>
</feature>
<reference evidence="2" key="1">
    <citation type="submission" date="2021-01" db="EMBL/GenBank/DDBJ databases">
        <authorList>
            <person name="Corre E."/>
            <person name="Pelletier E."/>
            <person name="Niang G."/>
            <person name="Scheremetjew M."/>
            <person name="Finn R."/>
            <person name="Kale V."/>
            <person name="Holt S."/>
            <person name="Cochrane G."/>
            <person name="Meng A."/>
            <person name="Brown T."/>
            <person name="Cohen L."/>
        </authorList>
    </citation>
    <scope>NUCLEOTIDE SEQUENCE</scope>
    <source>
        <strain evidence="2">SAG 36.94</strain>
    </source>
</reference>
<name>A0A7S1TJR4_9RHOD</name>
<feature type="signal peptide" evidence="1">
    <location>
        <begin position="1"/>
        <end position="22"/>
    </location>
</feature>
<evidence type="ECO:0008006" key="3">
    <source>
        <dbReference type="Google" id="ProtNLM"/>
    </source>
</evidence>
<dbReference type="EMBL" id="HBGH01016255">
    <property type="protein sequence ID" value="CAD9236889.1"/>
    <property type="molecule type" value="Transcribed_RNA"/>
</dbReference>
<dbReference type="PROSITE" id="PS51257">
    <property type="entry name" value="PROKAR_LIPOPROTEIN"/>
    <property type="match status" value="1"/>
</dbReference>
<dbReference type="AlphaFoldDB" id="A0A7S1TJR4"/>
<gene>
    <name evidence="2" type="ORF">CCAE0312_LOCUS8986</name>
</gene>
<proteinExistence type="predicted"/>
<sequence>MKTTKILFWTIIGTIACSLTMAKPVSSLGESSARQVIGGDWCDPPFPTNCIPTSRFWCIWQKTGGCRFGFGCNGQPYCVFVPPPPPPPPATQPPPPVYQQPPVTLYPQYGAVY</sequence>
<protein>
    <recommendedName>
        <fullName evidence="3">CBM1 domain-containing protein</fullName>
    </recommendedName>
</protein>
<accession>A0A7S1TJR4</accession>
<evidence type="ECO:0000256" key="1">
    <source>
        <dbReference type="SAM" id="SignalP"/>
    </source>
</evidence>